<sequence>MRVLENKIIFAKHLVERLGVFAYKDIELGRYLEYNVGK</sequence>
<organism evidence="1">
    <name type="scientific">Siphoviridae sp. ctH3Y19</name>
    <dbReference type="NCBI Taxonomy" id="2825419"/>
    <lineage>
        <taxon>Viruses</taxon>
        <taxon>Duplodnaviria</taxon>
        <taxon>Heunggongvirae</taxon>
        <taxon>Uroviricota</taxon>
        <taxon>Caudoviricetes</taxon>
    </lineage>
</organism>
<proteinExistence type="predicted"/>
<evidence type="ECO:0000313" key="1">
    <source>
        <dbReference type="EMBL" id="DAE00746.1"/>
    </source>
</evidence>
<protein>
    <submittedName>
        <fullName evidence="1">Uncharacterized protein</fullName>
    </submittedName>
</protein>
<accession>A0A8S5P1A3</accession>
<name>A0A8S5P1A3_9CAUD</name>
<dbReference type="EMBL" id="BK015309">
    <property type="protein sequence ID" value="DAE00746.1"/>
    <property type="molecule type" value="Genomic_DNA"/>
</dbReference>
<reference evidence="1" key="1">
    <citation type="journal article" date="2021" name="Proc. Natl. Acad. Sci. U.S.A.">
        <title>A Catalog of Tens of Thousands of Viruses from Human Metagenomes Reveals Hidden Associations with Chronic Diseases.</title>
        <authorList>
            <person name="Tisza M.J."/>
            <person name="Buck C.B."/>
        </authorList>
    </citation>
    <scope>NUCLEOTIDE SEQUENCE</scope>
    <source>
        <strain evidence="1">CtH3Y19</strain>
    </source>
</reference>